<dbReference type="GO" id="GO:0000150">
    <property type="term" value="F:DNA strand exchange activity"/>
    <property type="evidence" value="ECO:0007669"/>
    <property type="project" value="InterPro"/>
</dbReference>
<organism evidence="2">
    <name type="scientific">human gut metagenome</name>
    <dbReference type="NCBI Taxonomy" id="408170"/>
    <lineage>
        <taxon>unclassified sequences</taxon>
        <taxon>metagenomes</taxon>
        <taxon>organismal metagenomes</taxon>
    </lineage>
</organism>
<dbReference type="InterPro" id="IPR036162">
    <property type="entry name" value="Resolvase-like_N_sf"/>
</dbReference>
<proteinExistence type="predicted"/>
<sequence length="132" mass="15034">MHKKYVIALYIRLSVEDFKTESLSIPNQKLILREKAMSLPEWDNGEVLEFVDNGHTGTNFERPAVQELLTMVQAGKIDCIIVKDLSRFGRNSIETGYFIERVFPLYHTRFISVSDDFDTANFKGDTGGIDVA</sequence>
<dbReference type="AlphaFoldDB" id="K1TPT5"/>
<reference evidence="2" key="1">
    <citation type="journal article" date="2013" name="Environ. Microbiol.">
        <title>Microbiota from the distal guts of lean and obese adolescents exhibit partial functional redundancy besides clear differences in community structure.</title>
        <authorList>
            <person name="Ferrer M."/>
            <person name="Ruiz A."/>
            <person name="Lanza F."/>
            <person name="Haange S.B."/>
            <person name="Oberbach A."/>
            <person name="Till H."/>
            <person name="Bargiela R."/>
            <person name="Campoy C."/>
            <person name="Segura M.T."/>
            <person name="Richter M."/>
            <person name="von Bergen M."/>
            <person name="Seifert J."/>
            <person name="Suarez A."/>
        </authorList>
    </citation>
    <scope>NUCLEOTIDE SEQUENCE</scope>
</reference>
<dbReference type="GO" id="GO:0003677">
    <property type="term" value="F:DNA binding"/>
    <property type="evidence" value="ECO:0007669"/>
    <property type="project" value="InterPro"/>
</dbReference>
<evidence type="ECO:0000259" key="1">
    <source>
        <dbReference type="SMART" id="SM00857"/>
    </source>
</evidence>
<dbReference type="EMBL" id="AJWZ01003412">
    <property type="protein sequence ID" value="EKC68310.1"/>
    <property type="molecule type" value="Genomic_DNA"/>
</dbReference>
<feature type="non-terminal residue" evidence="2">
    <location>
        <position position="132"/>
    </location>
</feature>
<evidence type="ECO:0000313" key="2">
    <source>
        <dbReference type="EMBL" id="EKC68310.1"/>
    </source>
</evidence>
<dbReference type="Pfam" id="PF00239">
    <property type="entry name" value="Resolvase"/>
    <property type="match status" value="1"/>
</dbReference>
<comment type="caution">
    <text evidence="2">The sequence shown here is derived from an EMBL/GenBank/DDBJ whole genome shotgun (WGS) entry which is preliminary data.</text>
</comment>
<dbReference type="InterPro" id="IPR006119">
    <property type="entry name" value="Resolv_N"/>
</dbReference>
<accession>K1TPT5</accession>
<dbReference type="SUPFAM" id="SSF53041">
    <property type="entry name" value="Resolvase-like"/>
    <property type="match status" value="1"/>
</dbReference>
<dbReference type="PANTHER" id="PTHR30461">
    <property type="entry name" value="DNA-INVERTASE FROM LAMBDOID PROPHAGE"/>
    <property type="match status" value="1"/>
</dbReference>
<name>K1TPT5_9ZZZZ</name>
<gene>
    <name evidence="2" type="ORF">OBE_05003</name>
</gene>
<dbReference type="InterPro" id="IPR050639">
    <property type="entry name" value="SSR_resolvase"/>
</dbReference>
<dbReference type="SMART" id="SM00857">
    <property type="entry name" value="Resolvase"/>
    <property type="match status" value="1"/>
</dbReference>
<dbReference type="Gene3D" id="3.40.50.1390">
    <property type="entry name" value="Resolvase, N-terminal catalytic domain"/>
    <property type="match status" value="1"/>
</dbReference>
<feature type="domain" description="Resolvase/invertase-type recombinase catalytic" evidence="1">
    <location>
        <begin position="7"/>
        <end position="126"/>
    </location>
</feature>
<dbReference type="PANTHER" id="PTHR30461:SF23">
    <property type="entry name" value="DNA RECOMBINASE-RELATED"/>
    <property type="match status" value="1"/>
</dbReference>
<protein>
    <submittedName>
        <fullName evidence="2">Protein containing Resolvase</fullName>
    </submittedName>
</protein>